<evidence type="ECO:0000259" key="5">
    <source>
        <dbReference type="PROSITE" id="PS50011"/>
    </source>
</evidence>
<comment type="caution">
    <text evidence="6">The sequence shown here is derived from an EMBL/GenBank/DDBJ whole genome shotgun (WGS) entry which is preliminary data.</text>
</comment>
<keyword evidence="4" id="KW-0723">Serine/threonine-protein kinase</keyword>
<dbReference type="SMART" id="SM00220">
    <property type="entry name" value="S_TKc"/>
    <property type="match status" value="1"/>
</dbReference>
<dbReference type="EMBL" id="ML978185">
    <property type="protein sequence ID" value="KAF2030981.1"/>
    <property type="molecule type" value="Genomic_DNA"/>
</dbReference>
<dbReference type="AlphaFoldDB" id="A0A9P4HDB7"/>
<sequence length="344" mass="39188">MSPQKYRSIEQGGSYVDIDEKELPYKHIRVLGKGNSGFVEEVQDRSTGAVYARKHIPIVRYKREDLEKVFRNELKTIQGLEIHHHFVKVYATYVTPENFGLVLQPVASGGDLHKFLVAFWGIVDSTRETGRPDDRLVIMRAVLRRAFGCLAVGLAFMHQRRIRHRDIKPGNILIHNGEVIYTDFGYSFDFSGFDGSTTEGIPKAFTRRYSSPEIVEEEPRNRKSDVFSLGCVFLELLSALAQDRSLEATENVRFSAEMDMLHQRLATVNVDSIPDSLIDTIMCMTRREPSKRLCAVHSAEIILQMPEFYCSVCIESPLARWNEKLKGDGCESLSDESIGDYVWV</sequence>
<name>A0A9P4HDB7_9PLEO</name>
<keyword evidence="7" id="KW-1185">Reference proteome</keyword>
<evidence type="ECO:0000256" key="4">
    <source>
        <dbReference type="RuleBase" id="RU000304"/>
    </source>
</evidence>
<dbReference type="PANTHER" id="PTHR44167">
    <property type="entry name" value="OVARIAN-SPECIFIC SERINE/THREONINE-PROTEIN KINASE LOK-RELATED"/>
    <property type="match status" value="1"/>
</dbReference>
<dbReference type="Gene3D" id="3.30.200.20">
    <property type="entry name" value="Phosphorylase Kinase, domain 1"/>
    <property type="match status" value="1"/>
</dbReference>
<feature type="domain" description="Protein kinase" evidence="5">
    <location>
        <begin position="25"/>
        <end position="308"/>
    </location>
</feature>
<dbReference type="CDD" id="cd00180">
    <property type="entry name" value="PKc"/>
    <property type="match status" value="1"/>
</dbReference>
<dbReference type="Pfam" id="PF00069">
    <property type="entry name" value="Pkinase"/>
    <property type="match status" value="1"/>
</dbReference>
<dbReference type="PROSITE" id="PS50011">
    <property type="entry name" value="PROTEIN_KINASE_DOM"/>
    <property type="match status" value="1"/>
</dbReference>
<dbReference type="OrthoDB" id="4062651at2759"/>
<dbReference type="InterPro" id="IPR011009">
    <property type="entry name" value="Kinase-like_dom_sf"/>
</dbReference>
<dbReference type="Proteomes" id="UP000799777">
    <property type="component" value="Unassembled WGS sequence"/>
</dbReference>
<evidence type="ECO:0000256" key="3">
    <source>
        <dbReference type="PROSITE-ProRule" id="PRU10141"/>
    </source>
</evidence>
<dbReference type="SUPFAM" id="SSF56112">
    <property type="entry name" value="Protein kinase-like (PK-like)"/>
    <property type="match status" value="1"/>
</dbReference>
<keyword evidence="6" id="KW-0418">Kinase</keyword>
<keyword evidence="1 3" id="KW-0547">Nucleotide-binding</keyword>
<evidence type="ECO:0000313" key="7">
    <source>
        <dbReference type="Proteomes" id="UP000799777"/>
    </source>
</evidence>
<proteinExistence type="inferred from homology"/>
<dbReference type="PROSITE" id="PS00107">
    <property type="entry name" value="PROTEIN_KINASE_ATP"/>
    <property type="match status" value="1"/>
</dbReference>
<organism evidence="6 7">
    <name type="scientific">Setomelanomma holmii</name>
    <dbReference type="NCBI Taxonomy" id="210430"/>
    <lineage>
        <taxon>Eukaryota</taxon>
        <taxon>Fungi</taxon>
        <taxon>Dikarya</taxon>
        <taxon>Ascomycota</taxon>
        <taxon>Pezizomycotina</taxon>
        <taxon>Dothideomycetes</taxon>
        <taxon>Pleosporomycetidae</taxon>
        <taxon>Pleosporales</taxon>
        <taxon>Pleosporineae</taxon>
        <taxon>Phaeosphaeriaceae</taxon>
        <taxon>Setomelanomma</taxon>
    </lineage>
</organism>
<dbReference type="InterPro" id="IPR000719">
    <property type="entry name" value="Prot_kinase_dom"/>
</dbReference>
<dbReference type="InterPro" id="IPR017441">
    <property type="entry name" value="Protein_kinase_ATP_BS"/>
</dbReference>
<dbReference type="PROSITE" id="PS00108">
    <property type="entry name" value="PROTEIN_KINASE_ST"/>
    <property type="match status" value="1"/>
</dbReference>
<dbReference type="GO" id="GO:0005524">
    <property type="term" value="F:ATP binding"/>
    <property type="evidence" value="ECO:0007669"/>
    <property type="project" value="UniProtKB-UniRule"/>
</dbReference>
<dbReference type="PANTHER" id="PTHR44167:SF30">
    <property type="entry name" value="PHOSPHORYLASE KINASE"/>
    <property type="match status" value="1"/>
</dbReference>
<dbReference type="InterPro" id="IPR008271">
    <property type="entry name" value="Ser/Thr_kinase_AS"/>
</dbReference>
<keyword evidence="6" id="KW-0808">Transferase</keyword>
<keyword evidence="2 3" id="KW-0067">ATP-binding</keyword>
<evidence type="ECO:0000256" key="1">
    <source>
        <dbReference type="ARBA" id="ARBA00022741"/>
    </source>
</evidence>
<reference evidence="6" key="1">
    <citation type="journal article" date="2020" name="Stud. Mycol.">
        <title>101 Dothideomycetes genomes: a test case for predicting lifestyles and emergence of pathogens.</title>
        <authorList>
            <person name="Haridas S."/>
            <person name="Albert R."/>
            <person name="Binder M."/>
            <person name="Bloem J."/>
            <person name="Labutti K."/>
            <person name="Salamov A."/>
            <person name="Andreopoulos B."/>
            <person name="Baker S."/>
            <person name="Barry K."/>
            <person name="Bills G."/>
            <person name="Bluhm B."/>
            <person name="Cannon C."/>
            <person name="Castanera R."/>
            <person name="Culley D."/>
            <person name="Daum C."/>
            <person name="Ezra D."/>
            <person name="Gonzalez J."/>
            <person name="Henrissat B."/>
            <person name="Kuo A."/>
            <person name="Liang C."/>
            <person name="Lipzen A."/>
            <person name="Lutzoni F."/>
            <person name="Magnuson J."/>
            <person name="Mondo S."/>
            <person name="Nolan M."/>
            <person name="Ohm R."/>
            <person name="Pangilinan J."/>
            <person name="Park H.-J."/>
            <person name="Ramirez L."/>
            <person name="Alfaro M."/>
            <person name="Sun H."/>
            <person name="Tritt A."/>
            <person name="Yoshinaga Y."/>
            <person name="Zwiers L.-H."/>
            <person name="Turgeon B."/>
            <person name="Goodwin S."/>
            <person name="Spatafora J."/>
            <person name="Crous P."/>
            <person name="Grigoriev I."/>
        </authorList>
    </citation>
    <scope>NUCLEOTIDE SEQUENCE</scope>
    <source>
        <strain evidence="6">CBS 110217</strain>
    </source>
</reference>
<dbReference type="GO" id="GO:0004674">
    <property type="term" value="F:protein serine/threonine kinase activity"/>
    <property type="evidence" value="ECO:0007669"/>
    <property type="project" value="UniProtKB-KW"/>
</dbReference>
<dbReference type="GO" id="GO:0044773">
    <property type="term" value="P:mitotic DNA damage checkpoint signaling"/>
    <property type="evidence" value="ECO:0007669"/>
    <property type="project" value="TreeGrafter"/>
</dbReference>
<protein>
    <submittedName>
        <fullName evidence="6">Kinase-like protein</fullName>
    </submittedName>
</protein>
<comment type="similarity">
    <text evidence="4">Belongs to the protein kinase superfamily.</text>
</comment>
<accession>A0A9P4HDB7</accession>
<evidence type="ECO:0000256" key="2">
    <source>
        <dbReference type="ARBA" id="ARBA00022840"/>
    </source>
</evidence>
<dbReference type="GO" id="GO:0005634">
    <property type="term" value="C:nucleus"/>
    <property type="evidence" value="ECO:0007669"/>
    <property type="project" value="TreeGrafter"/>
</dbReference>
<gene>
    <name evidence="6" type="ORF">EK21DRAFT_111430</name>
</gene>
<dbReference type="Gene3D" id="1.10.510.10">
    <property type="entry name" value="Transferase(Phosphotransferase) domain 1"/>
    <property type="match status" value="1"/>
</dbReference>
<evidence type="ECO:0000313" key="6">
    <source>
        <dbReference type="EMBL" id="KAF2030981.1"/>
    </source>
</evidence>
<feature type="binding site" evidence="3">
    <location>
        <position position="54"/>
    </location>
    <ligand>
        <name>ATP</name>
        <dbReference type="ChEBI" id="CHEBI:30616"/>
    </ligand>
</feature>